<protein>
    <recommendedName>
        <fullName evidence="4">TIR domain-containing protein</fullName>
    </recommendedName>
</protein>
<accession>A0A7S4F9P6</accession>
<reference evidence="3" key="1">
    <citation type="submission" date="2021-01" db="EMBL/GenBank/DDBJ databases">
        <authorList>
            <person name="Corre E."/>
            <person name="Pelletier E."/>
            <person name="Niang G."/>
            <person name="Scheremetjew M."/>
            <person name="Finn R."/>
            <person name="Kale V."/>
            <person name="Holt S."/>
            <person name="Cochrane G."/>
            <person name="Meng A."/>
            <person name="Brown T."/>
            <person name="Cohen L."/>
        </authorList>
    </citation>
    <scope>NUCLEOTIDE SEQUENCE</scope>
    <source>
        <strain evidence="3">CCMP645</strain>
    </source>
</reference>
<keyword evidence="2" id="KW-1133">Transmembrane helix</keyword>
<dbReference type="PANTHER" id="PTHR11319">
    <property type="entry name" value="G PROTEIN-COUPLED RECEPTOR-RELATED"/>
    <property type="match status" value="1"/>
</dbReference>
<dbReference type="EMBL" id="HBIZ01053199">
    <property type="protein sequence ID" value="CAE0781378.1"/>
    <property type="molecule type" value="Transcribed_RNA"/>
</dbReference>
<keyword evidence="2" id="KW-0472">Membrane</keyword>
<feature type="region of interest" description="Disordered" evidence="1">
    <location>
        <begin position="566"/>
        <end position="696"/>
    </location>
</feature>
<dbReference type="AlphaFoldDB" id="A0A7S4F9P6"/>
<dbReference type="SUPFAM" id="SSF52200">
    <property type="entry name" value="Toll/Interleukin receptor TIR domain"/>
    <property type="match status" value="1"/>
</dbReference>
<feature type="compositionally biased region" description="Low complexity" evidence="1">
    <location>
        <begin position="579"/>
        <end position="596"/>
    </location>
</feature>
<dbReference type="Gene3D" id="3.40.50.10140">
    <property type="entry name" value="Toll/interleukin-1 receptor homology (TIR) domain"/>
    <property type="match status" value="1"/>
</dbReference>
<feature type="transmembrane region" description="Helical" evidence="2">
    <location>
        <begin position="130"/>
        <end position="154"/>
    </location>
</feature>
<gene>
    <name evidence="3" type="ORF">PCAR00345_LOCUS34042</name>
</gene>
<dbReference type="InterPro" id="IPR035897">
    <property type="entry name" value="Toll_tir_struct_dom_sf"/>
</dbReference>
<keyword evidence="2" id="KW-0812">Transmembrane</keyword>
<feature type="transmembrane region" description="Helical" evidence="2">
    <location>
        <begin position="91"/>
        <end position="110"/>
    </location>
</feature>
<evidence type="ECO:0008006" key="4">
    <source>
        <dbReference type="Google" id="ProtNLM"/>
    </source>
</evidence>
<evidence type="ECO:0000256" key="1">
    <source>
        <dbReference type="SAM" id="MobiDB-lite"/>
    </source>
</evidence>
<dbReference type="PANTHER" id="PTHR11319:SF35">
    <property type="entry name" value="OUTER MEMBRANE PROTEIN PMPC-RELATED"/>
    <property type="match status" value="1"/>
</dbReference>
<evidence type="ECO:0000313" key="3">
    <source>
        <dbReference type="EMBL" id="CAE0781378.1"/>
    </source>
</evidence>
<feature type="compositionally biased region" description="Acidic residues" evidence="1">
    <location>
        <begin position="657"/>
        <end position="667"/>
    </location>
</feature>
<evidence type="ECO:0000256" key="2">
    <source>
        <dbReference type="SAM" id="Phobius"/>
    </source>
</evidence>
<proteinExistence type="predicted"/>
<feature type="compositionally biased region" description="Polar residues" evidence="1">
    <location>
        <begin position="597"/>
        <end position="613"/>
    </location>
</feature>
<organism evidence="3">
    <name type="scientific">Chrysotila carterae</name>
    <name type="common">Marine alga</name>
    <name type="synonym">Syracosphaera carterae</name>
    <dbReference type="NCBI Taxonomy" id="13221"/>
    <lineage>
        <taxon>Eukaryota</taxon>
        <taxon>Haptista</taxon>
        <taxon>Haptophyta</taxon>
        <taxon>Prymnesiophyceae</taxon>
        <taxon>Isochrysidales</taxon>
        <taxon>Isochrysidaceae</taxon>
        <taxon>Chrysotila</taxon>
    </lineage>
</organism>
<feature type="transmembrane region" description="Helical" evidence="2">
    <location>
        <begin position="60"/>
        <end position="79"/>
    </location>
</feature>
<sequence>MLATNRKAIGNRAPNEASKSIEFLHRDYDHRFFWWEPIELLRKLCLTGVPLLIGTGEECARVVLALMVSLLSLAVHVNLQPYKRSIDNKLCAFIQVSLVFIYLTVLLIKVCELSEEVCETFGFDSEGDVFLFFTVASTSTLVVVFGMGITQIVYSSSHCTPLLKLQDDLTRPELTAMDQLGFHLFLSHVWQSGQDQVALIKRQLQLCLPGTRIFLDVDDLLDISELEAYVKSSAVVLIFLSKGYFVSRNCLREAGSSEKENKPIVLVHEADLSKGGITLEDSRAECPEKLRSYVFKDRNIIRWHRIADFQLISLKLIVAHTLHACPNYEKNKRPPPLYVPGEIGRMQLAFQKPVKLYVSSSNPGAEVIASELRVRYASKESDKLYITHEAPVEWQEMSEEGSRMKSPVGESEVGNIFASGARKLSTQLQARQKSYRLPQQLNRIPSSIANRFQGSGHNSDSMPPTHMLLYLAHSTFVGLEGGILANDVRKAMEHDLELVLVHESDPERSGCEFARFFETTPQDLIMDGLYKTIAVAFPPYPHRAASYALLARQLGAIRTGTLKHIADEGGRGKKGSALNGDVSVSSSNTGSDISSSHQSNMVEGSMSLDTNGKPTRRSRKQRAFAAVKALFSAEEDDSPTGPMAPTSTAPGRASGTIEEEPDFEEDNVANKGLNEGLQEGNTAQDLEKGNSVKSSV</sequence>
<name>A0A7S4F9P6_CHRCT</name>